<keyword evidence="3" id="KW-1185">Reference proteome</keyword>
<evidence type="ECO:0000313" key="2">
    <source>
        <dbReference type="EMBL" id="MBE1557058.1"/>
    </source>
</evidence>
<keyword evidence="1" id="KW-0812">Transmembrane</keyword>
<keyword evidence="1" id="KW-1133">Transmembrane helix</keyword>
<evidence type="ECO:0000256" key="1">
    <source>
        <dbReference type="SAM" id="Phobius"/>
    </source>
</evidence>
<dbReference type="RefSeq" id="WP_192600644.1">
    <property type="nucleotide sequence ID" value="NZ_JADBEL010000046.1"/>
</dbReference>
<dbReference type="AlphaFoldDB" id="A0A927R6D1"/>
<protein>
    <submittedName>
        <fullName evidence="2">FtsH-binding integral membrane protein</fullName>
    </submittedName>
</protein>
<reference evidence="2" key="1">
    <citation type="submission" date="2020-10" db="EMBL/GenBank/DDBJ databases">
        <title>Genomic Encyclopedia of Type Strains, Phase IV (KMG-IV): sequencing the most valuable type-strain genomes for metagenomic binning, comparative biology and taxonomic classification.</title>
        <authorList>
            <person name="Goeker M."/>
        </authorList>
    </citation>
    <scope>NUCLEOTIDE SEQUENCE</scope>
    <source>
        <strain evidence="2">DSM 13886</strain>
    </source>
</reference>
<evidence type="ECO:0000313" key="3">
    <source>
        <dbReference type="Proteomes" id="UP000658225"/>
    </source>
</evidence>
<sequence length="54" mass="5643">MYDPDITFLSTFIIMVVIGLIANGVLGNKGKISLGLTLLFALIFSAITTALLAG</sequence>
<name>A0A927R6D1_9BACL</name>
<organism evidence="2 3">
    <name type="scientific">Sporosarcina limicola</name>
    <dbReference type="NCBI Taxonomy" id="34101"/>
    <lineage>
        <taxon>Bacteria</taxon>
        <taxon>Bacillati</taxon>
        <taxon>Bacillota</taxon>
        <taxon>Bacilli</taxon>
        <taxon>Bacillales</taxon>
        <taxon>Caryophanaceae</taxon>
        <taxon>Sporosarcina</taxon>
    </lineage>
</organism>
<proteinExistence type="predicted"/>
<accession>A0A927R6D1</accession>
<feature type="transmembrane region" description="Helical" evidence="1">
    <location>
        <begin position="33"/>
        <end position="53"/>
    </location>
</feature>
<feature type="transmembrane region" description="Helical" evidence="1">
    <location>
        <begin position="6"/>
        <end position="26"/>
    </location>
</feature>
<dbReference type="EMBL" id="JADBEL010000046">
    <property type="protein sequence ID" value="MBE1557058.1"/>
    <property type="molecule type" value="Genomic_DNA"/>
</dbReference>
<gene>
    <name evidence="2" type="ORF">H4683_004187</name>
</gene>
<keyword evidence="1" id="KW-0472">Membrane</keyword>
<comment type="caution">
    <text evidence="2">The sequence shown here is derived from an EMBL/GenBank/DDBJ whole genome shotgun (WGS) entry which is preliminary data.</text>
</comment>
<dbReference type="Proteomes" id="UP000658225">
    <property type="component" value="Unassembled WGS sequence"/>
</dbReference>